<dbReference type="RefSeq" id="WP_072982957.1">
    <property type="nucleotide sequence ID" value="NZ_FQXT01000004.1"/>
</dbReference>
<dbReference type="Proteomes" id="UP000184240">
    <property type="component" value="Unassembled WGS sequence"/>
</dbReference>
<reference evidence="1 4" key="3">
    <citation type="submission" date="2018-07" db="EMBL/GenBank/DDBJ databases">
        <title>Leeuwenhoekiella genomics.</title>
        <authorList>
            <person name="Tahon G."/>
            <person name="Willems A."/>
        </authorList>
    </citation>
    <scope>NUCLEOTIDE SEQUENCE [LARGE SCALE GENOMIC DNA]</scope>
    <source>
        <strain evidence="1 4">LMG 24856</strain>
    </source>
</reference>
<evidence type="ECO:0000313" key="1">
    <source>
        <dbReference type="EMBL" id="RXG29327.1"/>
    </source>
</evidence>
<name>A0A1M5YNX4_9FLAO</name>
<dbReference type="EMBL" id="QOVN01000003">
    <property type="protein sequence ID" value="RXG29327.1"/>
    <property type="molecule type" value="Genomic_DNA"/>
</dbReference>
<protein>
    <submittedName>
        <fullName evidence="2">Uncharacterized protein</fullName>
    </submittedName>
</protein>
<proteinExistence type="predicted"/>
<reference evidence="2" key="1">
    <citation type="submission" date="2016-11" db="EMBL/GenBank/DDBJ databases">
        <authorList>
            <person name="Jaros S."/>
            <person name="Januszkiewicz K."/>
            <person name="Wedrychowicz H."/>
        </authorList>
    </citation>
    <scope>NUCLEOTIDE SEQUENCE [LARGE SCALE GENOMIC DNA]</scope>
    <source>
        <strain evidence="2">DSM 19859</strain>
    </source>
</reference>
<dbReference type="Proteomes" id="UP000290037">
    <property type="component" value="Unassembled WGS sequence"/>
</dbReference>
<dbReference type="AlphaFoldDB" id="A0A1M5YNX4"/>
<sequence>MSLEHKGIEGLIYLGSKAEDYEQLVYASSLYGTFFTVYGTFVVEQKGANKIHIKSATFRLKNYKGILDLGLRKVTFDSDLQEFKLKIKALKKNKEKSISCIDIDPTRQLKFIRKLDQIGTKKSRKYLHDDEFYYRDGNFKMKRPPYDLLNNTNCDAIQRCIETKVPFELDSIEKADLAPGGRCMMSELKILT</sequence>
<evidence type="ECO:0000313" key="3">
    <source>
        <dbReference type="Proteomes" id="UP000184240"/>
    </source>
</evidence>
<evidence type="ECO:0000313" key="2">
    <source>
        <dbReference type="EMBL" id="SHI13273.1"/>
    </source>
</evidence>
<dbReference type="STRING" id="573501.SAMN04487999_2149"/>
<dbReference type="OrthoDB" id="1165055at2"/>
<gene>
    <name evidence="1" type="ORF">DSM01_1425</name>
    <name evidence="2" type="ORF">SAMN04487999_2149</name>
</gene>
<reference evidence="3" key="2">
    <citation type="submission" date="2016-11" db="EMBL/GenBank/DDBJ databases">
        <authorList>
            <person name="Varghese N."/>
            <person name="Submissions S."/>
        </authorList>
    </citation>
    <scope>NUCLEOTIDE SEQUENCE [LARGE SCALE GENOMIC DNA]</scope>
    <source>
        <strain evidence="3">DSM 19859</strain>
    </source>
</reference>
<organism evidence="2 3">
    <name type="scientific">Leeuwenhoekiella palythoae</name>
    <dbReference type="NCBI Taxonomy" id="573501"/>
    <lineage>
        <taxon>Bacteria</taxon>
        <taxon>Pseudomonadati</taxon>
        <taxon>Bacteroidota</taxon>
        <taxon>Flavobacteriia</taxon>
        <taxon>Flavobacteriales</taxon>
        <taxon>Flavobacteriaceae</taxon>
        <taxon>Leeuwenhoekiella</taxon>
    </lineage>
</organism>
<keyword evidence="4" id="KW-1185">Reference proteome</keyword>
<evidence type="ECO:0000313" key="4">
    <source>
        <dbReference type="Proteomes" id="UP000290037"/>
    </source>
</evidence>
<accession>A0A1M5YNX4</accession>
<dbReference type="EMBL" id="FQXT01000004">
    <property type="protein sequence ID" value="SHI13273.1"/>
    <property type="molecule type" value="Genomic_DNA"/>
</dbReference>